<keyword evidence="2" id="KW-1185">Reference proteome</keyword>
<protein>
    <submittedName>
        <fullName evidence="1">Uncharacterized protein</fullName>
    </submittedName>
</protein>
<evidence type="ECO:0000313" key="2">
    <source>
        <dbReference type="Proteomes" id="UP000306409"/>
    </source>
</evidence>
<dbReference type="EMBL" id="CP061336">
    <property type="protein sequence ID" value="QNU66552.1"/>
    <property type="molecule type" value="Genomic_DNA"/>
</dbReference>
<dbReference type="Pfam" id="PF19553">
    <property type="entry name" value="DUF6076"/>
    <property type="match status" value="1"/>
</dbReference>
<dbReference type="KEGG" id="rher:EHE19_017120"/>
<sequence length="286" mass="33831">MAFTIEFDDIKLTERISNPYKGINEVYSLGMSFADFFSIKEELKKSEHIYIRLVDDMLDRITQDSYFYAKMREFLELCIKDTSLYTLDNFLFFLHMQGLSIPEHYLQFYIDTETPVEDLVTTENLSPLEAAIRGFAKSDKSKNAITSVYTCNSIEDVCVASLYHILRQDLVIKKCNNCNKYFVPLLRSDAIYCDRLSPHNPYKTCKEDGSQRTFENKLKMDDAEKLRRKIYQAKQMRVIRNPDIAFYKENFETWKADVARWKTDIKNGQRTSEEFIQWLNESNKRQ</sequence>
<organism evidence="1 2">
    <name type="scientific">Ruminiclostridium herbifermentans</name>
    <dbReference type="NCBI Taxonomy" id="2488810"/>
    <lineage>
        <taxon>Bacteria</taxon>
        <taxon>Bacillati</taxon>
        <taxon>Bacillota</taxon>
        <taxon>Clostridia</taxon>
        <taxon>Eubacteriales</taxon>
        <taxon>Oscillospiraceae</taxon>
        <taxon>Ruminiclostridium</taxon>
    </lineage>
</organism>
<dbReference type="AlphaFoldDB" id="A0A4U7J8C4"/>
<reference evidence="1 2" key="1">
    <citation type="submission" date="2020-09" db="EMBL/GenBank/DDBJ databases">
        <title>Characterization and genome sequencing of Ruminiclostridium sp. nov. MA18.</title>
        <authorList>
            <person name="Rettenmaier R."/>
            <person name="Kowollik M.-L."/>
            <person name="Liebl W."/>
            <person name="Zverlov V."/>
        </authorList>
    </citation>
    <scope>NUCLEOTIDE SEQUENCE [LARGE SCALE GENOMIC DNA]</scope>
    <source>
        <strain evidence="1 2">MA18</strain>
    </source>
</reference>
<dbReference type="InterPro" id="IPR045722">
    <property type="entry name" value="DUF6076"/>
</dbReference>
<gene>
    <name evidence="1" type="ORF">EHE19_017120</name>
</gene>
<proteinExistence type="predicted"/>
<dbReference type="OrthoDB" id="1816313at2"/>
<evidence type="ECO:0000313" key="1">
    <source>
        <dbReference type="EMBL" id="QNU66552.1"/>
    </source>
</evidence>
<dbReference type="RefSeq" id="WP_137699167.1">
    <property type="nucleotide sequence ID" value="NZ_CP061336.1"/>
</dbReference>
<dbReference type="Proteomes" id="UP000306409">
    <property type="component" value="Chromosome"/>
</dbReference>
<name>A0A4U7J8C4_9FIRM</name>
<accession>A0A4U7J8C4</accession>